<feature type="chain" id="PRO_5046090160" evidence="2">
    <location>
        <begin position="25"/>
        <end position="498"/>
    </location>
</feature>
<name>A0ABX2T3M2_9PROT</name>
<evidence type="ECO:0000256" key="2">
    <source>
        <dbReference type="SAM" id="SignalP"/>
    </source>
</evidence>
<sequence>MKASLALAFGVAVLAAVTATPAAAEKRALIVSINEYGRPQWKLRGAVADGLNIDRLLRENLGYRPDQIRQLFDRAATRAGILAAFREWLIQGTQPGDDVFFYFSGHGFQQPDTDGDEEDKLDETLVAADAGPDGRGGVANMITDDEMDQLLGEIKDRRVTMVIDSCHSGTISRGSFGAVEGARSLPWIPEIGTPEPVTTRAISLHRGEVGFVAQKPGRMVWTAVAPYQQALEELDHEPVSGVFTNRFINGVREKRADANRDGVVSASELFAYVQKESDAYCRARPACKAGLTPMLETPAGELTTAVDGSQPPGPQNVAYTPQQPQPQPQPQQVQNAATALLAGDNQGGVTLEVLPGPTARIGQAVRFRVTSRTEGALILLDANAAGELVQIYPNEYSQAQNRNGRIQPGRPITIPDPTYGFEFTASDPAGQGTLIALVLQDPVDLSALVNRTRDLTPIPAPVDHMARLAELLRKPWTDGATTRAARWSMISATYSITR</sequence>
<feature type="region of interest" description="Disordered" evidence="1">
    <location>
        <begin position="302"/>
        <end position="332"/>
    </location>
</feature>
<dbReference type="Gene3D" id="3.40.50.1460">
    <property type="match status" value="1"/>
</dbReference>
<comment type="caution">
    <text evidence="5">The sequence shown here is derived from an EMBL/GenBank/DDBJ whole genome shotgun (WGS) entry which is preliminary data.</text>
</comment>
<protein>
    <submittedName>
        <fullName evidence="5">DUF4384 domain-containing protein</fullName>
    </submittedName>
</protein>
<dbReference type="EMBL" id="JABFDB010000001">
    <property type="protein sequence ID" value="NYZ18915.1"/>
    <property type="molecule type" value="Genomic_DNA"/>
</dbReference>
<reference evidence="5 6" key="1">
    <citation type="submission" date="2020-05" db="EMBL/GenBank/DDBJ databases">
        <title>Azospirillum oleiclasticum sp. nov, a nitrogen-fixing and heavy crude oil-emulsifying bacterium isolated from the crude oil of Yumen Oilfield.</title>
        <authorList>
            <person name="Wu D."/>
            <person name="Cai M."/>
            <person name="Zhang X."/>
        </authorList>
    </citation>
    <scope>NUCLEOTIDE SEQUENCE [LARGE SCALE GENOMIC DNA]</scope>
    <source>
        <strain evidence="5 6">ROY-1-1-2</strain>
    </source>
</reference>
<dbReference type="SUPFAM" id="SSF52129">
    <property type="entry name" value="Caspase-like"/>
    <property type="match status" value="1"/>
</dbReference>
<evidence type="ECO:0000259" key="3">
    <source>
        <dbReference type="Pfam" id="PF00656"/>
    </source>
</evidence>
<dbReference type="InterPro" id="IPR050452">
    <property type="entry name" value="Metacaspase"/>
</dbReference>
<dbReference type="PANTHER" id="PTHR48104:SF30">
    <property type="entry name" value="METACASPASE-1"/>
    <property type="match status" value="1"/>
</dbReference>
<keyword evidence="6" id="KW-1185">Reference proteome</keyword>
<dbReference type="RefSeq" id="WP_180280612.1">
    <property type="nucleotide sequence ID" value="NZ_JABFDB010000001.1"/>
</dbReference>
<evidence type="ECO:0000256" key="1">
    <source>
        <dbReference type="SAM" id="MobiDB-lite"/>
    </source>
</evidence>
<evidence type="ECO:0000313" key="5">
    <source>
        <dbReference type="EMBL" id="NYZ18915.1"/>
    </source>
</evidence>
<feature type="signal peptide" evidence="2">
    <location>
        <begin position="1"/>
        <end position="24"/>
    </location>
</feature>
<evidence type="ECO:0000313" key="6">
    <source>
        <dbReference type="Proteomes" id="UP000584642"/>
    </source>
</evidence>
<dbReference type="PROSITE" id="PS00018">
    <property type="entry name" value="EF_HAND_1"/>
    <property type="match status" value="1"/>
</dbReference>
<dbReference type="Proteomes" id="UP000584642">
    <property type="component" value="Unassembled WGS sequence"/>
</dbReference>
<proteinExistence type="predicted"/>
<feature type="domain" description="Peptidase C14 caspase" evidence="3">
    <location>
        <begin position="26"/>
        <end position="273"/>
    </location>
</feature>
<gene>
    <name evidence="5" type="ORF">HND93_04260</name>
</gene>
<organism evidence="5 6">
    <name type="scientific">Azospirillum oleiclasticum</name>
    <dbReference type="NCBI Taxonomy" id="2735135"/>
    <lineage>
        <taxon>Bacteria</taxon>
        <taxon>Pseudomonadati</taxon>
        <taxon>Pseudomonadota</taxon>
        <taxon>Alphaproteobacteria</taxon>
        <taxon>Rhodospirillales</taxon>
        <taxon>Azospirillaceae</taxon>
        <taxon>Azospirillum</taxon>
    </lineage>
</organism>
<keyword evidence="2" id="KW-0732">Signal</keyword>
<dbReference type="Pfam" id="PF00656">
    <property type="entry name" value="Peptidase_C14"/>
    <property type="match status" value="1"/>
</dbReference>
<dbReference type="InterPro" id="IPR025493">
    <property type="entry name" value="DUF4384"/>
</dbReference>
<dbReference type="InterPro" id="IPR018247">
    <property type="entry name" value="EF_Hand_1_Ca_BS"/>
</dbReference>
<dbReference type="Pfam" id="PF14326">
    <property type="entry name" value="DUF4384"/>
    <property type="match status" value="1"/>
</dbReference>
<dbReference type="InterPro" id="IPR011600">
    <property type="entry name" value="Pept_C14_caspase"/>
</dbReference>
<feature type="domain" description="DUF4384" evidence="4">
    <location>
        <begin position="360"/>
        <end position="440"/>
    </location>
</feature>
<evidence type="ECO:0000259" key="4">
    <source>
        <dbReference type="Pfam" id="PF14326"/>
    </source>
</evidence>
<dbReference type="PANTHER" id="PTHR48104">
    <property type="entry name" value="METACASPASE-4"/>
    <property type="match status" value="1"/>
</dbReference>
<dbReference type="InterPro" id="IPR029030">
    <property type="entry name" value="Caspase-like_dom_sf"/>
</dbReference>
<accession>A0ABX2T3M2</accession>